<gene>
    <name evidence="1" type="ORF">ENR64_22745</name>
</gene>
<organism evidence="1">
    <name type="scientific">Oscillatoriales cyanobacterium SpSt-418</name>
    <dbReference type="NCBI Taxonomy" id="2282169"/>
    <lineage>
        <taxon>Bacteria</taxon>
        <taxon>Bacillati</taxon>
        <taxon>Cyanobacteriota</taxon>
        <taxon>Cyanophyceae</taxon>
        <taxon>Oscillatoriophycideae</taxon>
        <taxon>Oscillatoriales</taxon>
    </lineage>
</organism>
<protein>
    <submittedName>
        <fullName evidence="1">Uncharacterized protein</fullName>
    </submittedName>
</protein>
<accession>A0A7C3KI54</accession>
<reference evidence="1" key="1">
    <citation type="journal article" date="2020" name="mSystems">
        <title>Genome- and Community-Level Interaction Insights into Carbon Utilization and Element Cycling Functions of Hydrothermarchaeota in Hydrothermal Sediment.</title>
        <authorList>
            <person name="Zhou Z."/>
            <person name="Liu Y."/>
            <person name="Xu W."/>
            <person name="Pan J."/>
            <person name="Luo Z.H."/>
            <person name="Li M."/>
        </authorList>
    </citation>
    <scope>NUCLEOTIDE SEQUENCE [LARGE SCALE GENOMIC DNA]</scope>
    <source>
        <strain evidence="1">SpSt-418</strain>
    </source>
</reference>
<proteinExistence type="predicted"/>
<evidence type="ECO:0000313" key="1">
    <source>
        <dbReference type="EMBL" id="HFN00512.1"/>
    </source>
</evidence>
<sequence>MAMTRAVDHLVLTCDRESLFVSQIKAALRQVVLWGRGGKTLRRPETRLCRHIRSIGEGN</sequence>
<comment type="caution">
    <text evidence="1">The sequence shown here is derived from an EMBL/GenBank/DDBJ whole genome shotgun (WGS) entry which is preliminary data.</text>
</comment>
<name>A0A7C3KI54_9CYAN</name>
<dbReference type="AlphaFoldDB" id="A0A7C3KI54"/>
<dbReference type="EMBL" id="DSRU01000325">
    <property type="protein sequence ID" value="HFN00512.1"/>
    <property type="molecule type" value="Genomic_DNA"/>
</dbReference>